<dbReference type="Proteomes" id="UP001390339">
    <property type="component" value="Unassembled WGS sequence"/>
</dbReference>
<dbReference type="EMBL" id="JAPCWZ010000002">
    <property type="protein sequence ID" value="KAK8876791.1"/>
    <property type="molecule type" value="Genomic_DNA"/>
</dbReference>
<name>A0ABR2JGX1_9PEZI</name>
<feature type="region of interest" description="Disordered" evidence="4">
    <location>
        <begin position="629"/>
        <end position="650"/>
    </location>
</feature>
<comment type="caution">
    <text evidence="6">The sequence shown here is derived from an EMBL/GenBank/DDBJ whole genome shotgun (WGS) entry which is preliminary data.</text>
</comment>
<dbReference type="PANTHER" id="PTHR45626">
    <property type="entry name" value="TRANSCRIPTION TERMINATION FACTOR 2-RELATED"/>
    <property type="match status" value="1"/>
</dbReference>
<evidence type="ECO:0000259" key="5">
    <source>
        <dbReference type="Pfam" id="PF00176"/>
    </source>
</evidence>
<keyword evidence="7" id="KW-1185">Reference proteome</keyword>
<reference evidence="6 7" key="1">
    <citation type="journal article" date="2024" name="IMA Fungus">
        <title>Apiospora arundinis, a panoply of carbohydrate-active enzymes and secondary metabolites.</title>
        <authorList>
            <person name="Sorensen T."/>
            <person name="Petersen C."/>
            <person name="Muurmann A.T."/>
            <person name="Christiansen J.V."/>
            <person name="Brundto M.L."/>
            <person name="Overgaard C.K."/>
            <person name="Boysen A.T."/>
            <person name="Wollenberg R.D."/>
            <person name="Larsen T.O."/>
            <person name="Sorensen J.L."/>
            <person name="Nielsen K.L."/>
            <person name="Sondergaard T.E."/>
        </authorList>
    </citation>
    <scope>NUCLEOTIDE SEQUENCE [LARGE SCALE GENOMIC DNA]</scope>
    <source>
        <strain evidence="6 7">AAU 773</strain>
    </source>
</reference>
<dbReference type="InterPro" id="IPR027417">
    <property type="entry name" value="P-loop_NTPase"/>
</dbReference>
<dbReference type="Pfam" id="PF00176">
    <property type="entry name" value="SNF2-rel_dom"/>
    <property type="match status" value="1"/>
</dbReference>
<feature type="region of interest" description="Disordered" evidence="4">
    <location>
        <begin position="492"/>
        <end position="525"/>
    </location>
</feature>
<feature type="compositionally biased region" description="Basic and acidic residues" evidence="4">
    <location>
        <begin position="516"/>
        <end position="525"/>
    </location>
</feature>
<dbReference type="InterPro" id="IPR050628">
    <property type="entry name" value="SNF2_RAD54_helicase_TF"/>
</dbReference>
<organism evidence="6 7">
    <name type="scientific">Apiospora arundinis</name>
    <dbReference type="NCBI Taxonomy" id="335852"/>
    <lineage>
        <taxon>Eukaryota</taxon>
        <taxon>Fungi</taxon>
        <taxon>Dikarya</taxon>
        <taxon>Ascomycota</taxon>
        <taxon>Pezizomycotina</taxon>
        <taxon>Sordariomycetes</taxon>
        <taxon>Xylariomycetidae</taxon>
        <taxon>Amphisphaeriales</taxon>
        <taxon>Apiosporaceae</taxon>
        <taxon>Apiospora</taxon>
    </lineage>
</organism>
<dbReference type="InterPro" id="IPR000330">
    <property type="entry name" value="SNF2_N"/>
</dbReference>
<dbReference type="Gene3D" id="3.40.50.300">
    <property type="entry name" value="P-loop containing nucleotide triphosphate hydrolases"/>
    <property type="match status" value="2"/>
</dbReference>
<protein>
    <submittedName>
        <fullName evidence="6">Acetolactate synthase catalytic subunit protein</fullName>
    </submittedName>
</protein>
<feature type="compositionally biased region" description="Basic residues" evidence="4">
    <location>
        <begin position="506"/>
        <end position="515"/>
    </location>
</feature>
<evidence type="ECO:0000313" key="6">
    <source>
        <dbReference type="EMBL" id="KAK8876791.1"/>
    </source>
</evidence>
<evidence type="ECO:0000256" key="2">
    <source>
        <dbReference type="ARBA" id="ARBA00022801"/>
    </source>
</evidence>
<feature type="domain" description="SNF2 N-terminal" evidence="5">
    <location>
        <begin position="35"/>
        <end position="174"/>
    </location>
</feature>
<evidence type="ECO:0000256" key="4">
    <source>
        <dbReference type="SAM" id="MobiDB-lite"/>
    </source>
</evidence>
<feature type="compositionally biased region" description="Basic and acidic residues" evidence="4">
    <location>
        <begin position="629"/>
        <end position="642"/>
    </location>
</feature>
<gene>
    <name evidence="6" type="ORF">PGQ11_001737</name>
</gene>
<accession>A0ABR2JGX1</accession>
<keyword evidence="1" id="KW-0547">Nucleotide-binding</keyword>
<keyword evidence="2" id="KW-0378">Hydrolase</keyword>
<dbReference type="SUPFAM" id="SSF52540">
    <property type="entry name" value="P-loop containing nucleoside triphosphate hydrolases"/>
    <property type="match status" value="2"/>
</dbReference>
<evidence type="ECO:0000256" key="1">
    <source>
        <dbReference type="ARBA" id="ARBA00022741"/>
    </source>
</evidence>
<keyword evidence="3" id="KW-0067">ATP-binding</keyword>
<evidence type="ECO:0000313" key="7">
    <source>
        <dbReference type="Proteomes" id="UP001390339"/>
    </source>
</evidence>
<sequence>MIDAHWDKVTELFLSQDSKTKKFRLPGLNFPLEHYQAAAVVWLLLRIHEDKVAAAMLADDMGLGKTFTMIAAIMVHYYTQLAFTEVKIFWHHLELGFQPPRNHNVQDAPEGQKCPSTQPNPVNLPNRFCLQCPCEAGSIARRIAESMSNMPSIIICPSKGATIWIEEWDKFVNSGMRRFEPMQLYVGISDYLEPKKLLADFCRDVVDGQLDDMGEQEVEGKLVFRRRTGFDGGSRHVLLLTQEATSRQLGQKPLFEKVNVTGLRANRAKNHEGNTQAIVGCAIMVMDELHEYKGATKTTGPFKFLEKFEHQVTPTLAVGLSGNALSIGPSGWRLLVQHTQRCIKRHQMQDVKLGRIAVSKAYSALTGDWNFIQENQDVSWRAPNMQNRVLGQVQLRKEKIRADFRDGIGKMIIRRTKKDMFRGQKILDLADPVYQEEQLMIPEGRALNSLRHYYQQIRHWALAEHKLMEQAWLDGGQKGPKPTLAKAQQGVLIEKNNDNTGESAAKKKGKGKGKGKGKDKDPDATKAAHEAFYRAVRAVTFPDLARVFRSHNGQDLRPYLESGNPDLGNIATMFTNVTLDPKRTDKAVGDMLKESPFHTYRTAIRSGSPKYAKLCELIKAQLIDTRKKSVDGKELRRNRDQPADDAPGDGSHVRHMVVFTDAPITAYLTALYLQGEFLGQVDVSLIHAGLPARSASAVKHWLSREATFKRFNENCRPDSKTKILVGTYQLIATMYNIQRASSAVLMDVGTEVERQQAQDRIYRRGQTCTVLITEVWYENHVYERTRRRRNKGTQQMSEINWDEFAIDNVGGDEGDSVLPQDTSGL</sequence>
<evidence type="ECO:0000256" key="3">
    <source>
        <dbReference type="ARBA" id="ARBA00022840"/>
    </source>
</evidence>
<proteinExistence type="predicted"/>